<dbReference type="InterPro" id="IPR006344">
    <property type="entry name" value="RecD"/>
</dbReference>
<dbReference type="OrthoDB" id="9803432at2"/>
<dbReference type="EMBL" id="RCDA01000001">
    <property type="protein sequence ID" value="RLK50911.1"/>
    <property type="molecule type" value="Genomic_DNA"/>
</dbReference>
<accession>A0A498CF16</accession>
<evidence type="ECO:0000256" key="10">
    <source>
        <dbReference type="ARBA" id="ARBA00023235"/>
    </source>
</evidence>
<dbReference type="Pfam" id="PF13538">
    <property type="entry name" value="UvrD_C_2"/>
    <property type="match status" value="1"/>
</dbReference>
<evidence type="ECO:0000256" key="6">
    <source>
        <dbReference type="ARBA" id="ARBA00022839"/>
    </source>
</evidence>
<reference evidence="14 15" key="1">
    <citation type="submission" date="2018-10" db="EMBL/GenBank/DDBJ databases">
        <title>Genomic Encyclopedia of Type Strains, Phase IV (KMG-IV): sequencing the most valuable type-strain genomes for metagenomic binning, comparative biology and taxonomic classification.</title>
        <authorList>
            <person name="Goeker M."/>
        </authorList>
    </citation>
    <scope>NUCLEOTIDE SEQUENCE [LARGE SCALE GENOMIC DNA]</scope>
    <source>
        <strain evidence="14 15">DSM 12769</strain>
    </source>
</reference>
<dbReference type="InterPro" id="IPR049550">
    <property type="entry name" value="RecD_N"/>
</dbReference>
<comment type="similarity">
    <text evidence="11">Belongs to the RecD family.</text>
</comment>
<dbReference type="Proteomes" id="UP000275461">
    <property type="component" value="Unassembled WGS sequence"/>
</dbReference>
<keyword evidence="10 11" id="KW-0413">Isomerase</keyword>
<feature type="binding site" evidence="11">
    <location>
        <begin position="208"/>
        <end position="215"/>
    </location>
    <ligand>
        <name>ATP</name>
        <dbReference type="ChEBI" id="CHEBI:30616"/>
    </ligand>
</feature>
<dbReference type="AlphaFoldDB" id="A0A498CF16"/>
<evidence type="ECO:0000313" key="15">
    <source>
        <dbReference type="Proteomes" id="UP000275461"/>
    </source>
</evidence>
<dbReference type="EC" id="5.6.2.3" evidence="11"/>
<evidence type="ECO:0000313" key="14">
    <source>
        <dbReference type="EMBL" id="RLK50911.1"/>
    </source>
</evidence>
<keyword evidence="2 11" id="KW-0547">Nucleotide-binding</keyword>
<evidence type="ECO:0000256" key="7">
    <source>
        <dbReference type="ARBA" id="ARBA00022840"/>
    </source>
</evidence>
<keyword evidence="4 11" id="KW-0378">Hydrolase</keyword>
<dbReference type="GO" id="GO:0003677">
    <property type="term" value="F:DNA binding"/>
    <property type="evidence" value="ECO:0007669"/>
    <property type="project" value="UniProtKB-UniRule"/>
</dbReference>
<comment type="caution">
    <text evidence="14">The sequence shown here is derived from an EMBL/GenBank/DDBJ whole genome shotgun (WGS) entry which is preliminary data.</text>
</comment>
<keyword evidence="9 11" id="KW-0234">DNA repair</keyword>
<sequence>MTDRTAVALPATAGDTLALLDRWVAHGWLRPLDRALAAFLLEQAPDASPLLLLCAALASHQVGRGHVCLDLPALLADPDTTLSLPPEGGEPADTPPPRPSRCLAGVCPRALDAALDAPELVQSGPGNSPLVRRGPRLYLRRYWACEQRIGAVLRARMADAASWQEALDPEEARRWLDTLFAGAAGEGPDWQRLACALAAGRGFSVITGGPGTGKTTTVLRLLVLLQALRESARAGAPLRIRMAAPTGKAAARLNASVAGALDRLPLAGVTGGEALRARIPTEVTTVHRLLGARPGSRHFRHHAGRPLPLDVLVVDEASMIDLELMASLLDALPARARLILLGDKDQLASVEAGAVMGELCHRADGGHYTPETAAWLAGVSGEAIPRHYQDSAGRPLDQHIVMLRYSHRFGAESGIGRLARAVNDGVVRDAEGLFAERGRHPDIARLDLAGPEDARLEALAVSGGGEHFAPSTDGAVPAGQQHYLQVLHQGRPAPDAPRTAWEDWARGVLQAQGAFQLLAAVRRGPWGVETLNQRIAAALRDRGLVRGEGVWYAGRPVIVTRNDYDLGLINGDMGVTLAVPAWLAQGQAGPEPALAAADGARDLLRVAFLANDGSGRIRWVLPSRLEQVETAYALTVHKAQGSEFRHAALVLPDRNSPVLTRELLYTGITRASRWFTLLSSEPRVLARAMGQRTLRSGGLRGALMDGSVSESG</sequence>
<gene>
    <name evidence="11" type="primary">recD</name>
    <name evidence="14" type="ORF">DFR31_0820</name>
</gene>
<protein>
    <recommendedName>
        <fullName evidence="11">RecBCD enzyme subunit RecD</fullName>
        <ecNumber evidence="11">5.6.2.3</ecNumber>
    </recommendedName>
    <alternativeName>
        <fullName evidence="11">DNA 5'-3' helicase subunit RecD</fullName>
    </alternativeName>
    <alternativeName>
        <fullName evidence="11">Exonuclease V subunit RecD</fullName>
        <shortName evidence="11">ExoV subunit RecD</shortName>
    </alternativeName>
    <alternativeName>
        <fullName evidence="11">Helicase/nuclease RecBCD subunit RecD</fullName>
    </alternativeName>
</protein>
<dbReference type="NCBIfam" id="TIGR01447">
    <property type="entry name" value="recD"/>
    <property type="match status" value="1"/>
</dbReference>
<dbReference type="GO" id="GO:0043139">
    <property type="term" value="F:5'-3' DNA helicase activity"/>
    <property type="evidence" value="ECO:0007669"/>
    <property type="project" value="UniProtKB-UniRule"/>
</dbReference>
<dbReference type="Gene3D" id="1.10.10.1020">
    <property type="entry name" value="RecBCD complex, subunit RecD, N-terminal domain"/>
    <property type="match status" value="1"/>
</dbReference>
<dbReference type="SUPFAM" id="SSF52540">
    <property type="entry name" value="P-loop containing nucleoside triphosphate hydrolases"/>
    <property type="match status" value="2"/>
</dbReference>
<keyword evidence="8 11" id="KW-0238">DNA-binding</keyword>
<evidence type="ECO:0000256" key="11">
    <source>
        <dbReference type="HAMAP-Rule" id="MF_01487"/>
    </source>
</evidence>
<dbReference type="InterPro" id="IPR027417">
    <property type="entry name" value="P-loop_NTPase"/>
</dbReference>
<keyword evidence="7 11" id="KW-0067">ATP-binding</keyword>
<dbReference type="GO" id="GO:0005524">
    <property type="term" value="F:ATP binding"/>
    <property type="evidence" value="ECO:0007669"/>
    <property type="project" value="UniProtKB-UniRule"/>
</dbReference>
<evidence type="ECO:0000259" key="12">
    <source>
        <dbReference type="Pfam" id="PF13538"/>
    </source>
</evidence>
<keyword evidence="5 11" id="KW-0347">Helicase</keyword>
<evidence type="ECO:0000256" key="4">
    <source>
        <dbReference type="ARBA" id="ARBA00022801"/>
    </source>
</evidence>
<keyword evidence="3 11" id="KW-0227">DNA damage</keyword>
<keyword evidence="1 11" id="KW-0540">Nuclease</keyword>
<evidence type="ECO:0000259" key="13">
    <source>
        <dbReference type="Pfam" id="PF21185"/>
    </source>
</evidence>
<evidence type="ECO:0000256" key="1">
    <source>
        <dbReference type="ARBA" id="ARBA00022722"/>
    </source>
</evidence>
<dbReference type="GO" id="GO:0009338">
    <property type="term" value="C:exodeoxyribonuclease V complex"/>
    <property type="evidence" value="ECO:0007669"/>
    <property type="project" value="InterPro"/>
</dbReference>
<dbReference type="HAMAP" id="MF_01487">
    <property type="entry name" value="RecD"/>
    <property type="match status" value="1"/>
</dbReference>
<feature type="domain" description="RecBCD enzyme subunit RecD N-terminal" evidence="13">
    <location>
        <begin position="26"/>
        <end position="138"/>
    </location>
</feature>
<dbReference type="RefSeq" id="WP_121441360.1">
    <property type="nucleotide sequence ID" value="NZ_RCDA01000001.1"/>
</dbReference>
<comment type="miscellaneous">
    <text evidence="11">In the RecBCD complex, RecB has a slow 3'-5' helicase, an exonuclease activity and loads RecA onto ssDNA, RecD has a fast 5'-3' helicase activity, while RecC stimulates the ATPase and processivity of the RecB helicase and contributes to recognition of the Chi site.</text>
</comment>
<dbReference type="PANTHER" id="PTHR43788">
    <property type="entry name" value="DNA2/NAM7 HELICASE FAMILY MEMBER"/>
    <property type="match status" value="1"/>
</dbReference>
<keyword evidence="15" id="KW-1185">Reference proteome</keyword>
<evidence type="ECO:0000256" key="3">
    <source>
        <dbReference type="ARBA" id="ARBA00022763"/>
    </source>
</evidence>
<dbReference type="GO" id="GO:0017116">
    <property type="term" value="F:single-stranded DNA helicase activity"/>
    <property type="evidence" value="ECO:0007669"/>
    <property type="project" value="TreeGrafter"/>
</dbReference>
<keyword evidence="6 11" id="KW-0269">Exonuclease</keyword>
<dbReference type="InterPro" id="IPR027785">
    <property type="entry name" value="UvrD-like_helicase_C"/>
</dbReference>
<proteinExistence type="inferred from homology"/>
<evidence type="ECO:0000256" key="8">
    <source>
        <dbReference type="ARBA" id="ARBA00023125"/>
    </source>
</evidence>
<dbReference type="Pfam" id="PF13245">
    <property type="entry name" value="AAA_19"/>
    <property type="match status" value="1"/>
</dbReference>
<dbReference type="GO" id="GO:0008854">
    <property type="term" value="F:exodeoxyribonuclease V activity"/>
    <property type="evidence" value="ECO:0007669"/>
    <property type="project" value="InterPro"/>
</dbReference>
<evidence type="ECO:0000256" key="9">
    <source>
        <dbReference type="ARBA" id="ARBA00023204"/>
    </source>
</evidence>
<evidence type="ECO:0000256" key="2">
    <source>
        <dbReference type="ARBA" id="ARBA00022741"/>
    </source>
</evidence>
<dbReference type="InterPro" id="IPR041851">
    <property type="entry name" value="RecD_N_sf"/>
</dbReference>
<evidence type="ECO:0000256" key="5">
    <source>
        <dbReference type="ARBA" id="ARBA00022806"/>
    </source>
</evidence>
<dbReference type="InterPro" id="IPR050534">
    <property type="entry name" value="Coronavir_polyprotein_1ab"/>
</dbReference>
<dbReference type="PANTHER" id="PTHR43788:SF6">
    <property type="entry name" value="DNA HELICASE B"/>
    <property type="match status" value="1"/>
</dbReference>
<dbReference type="GO" id="GO:0016887">
    <property type="term" value="F:ATP hydrolysis activity"/>
    <property type="evidence" value="ECO:0007669"/>
    <property type="project" value="RHEA"/>
</dbReference>
<name>A0A498CF16_9GAMM</name>
<dbReference type="CDD" id="cd18809">
    <property type="entry name" value="SF1_C_RecD"/>
    <property type="match status" value="1"/>
</dbReference>
<feature type="domain" description="UvrD-like helicase C-terminal" evidence="12">
    <location>
        <begin position="631"/>
        <end position="677"/>
    </location>
</feature>
<comment type="function">
    <text evidence="11">A helicase/nuclease that prepares dsDNA breaks (DSB) for recombinational DNA repair. Binds to DSBs and unwinds DNA via a highly rapid and processive ATP-dependent bidirectional helicase activity. Unwinds dsDNA until it encounters a Chi (crossover hotspot instigator) sequence from the 3' direction. Cuts ssDNA a few nucleotides 3' to the Chi site. The properties and activities of the enzyme are changed at Chi. The Chi-altered holoenzyme produces a long 3'-ssDNA overhang and facilitates RecA-binding to the ssDNA for homologous DNA recombination and repair. Holoenzyme degrades any linearized DNA that is unable to undergo homologous recombination. In the holoenzyme this subunit has ssDNA-dependent ATPase and 5'-3' helicase activity. When added to pre-assembled RecBC greatly stimulates nuclease activity and augments holoenzyme processivity. Negatively regulates the RecA-loading ability of RecBCD.</text>
</comment>
<dbReference type="Pfam" id="PF21185">
    <property type="entry name" value="RecD_N"/>
    <property type="match status" value="1"/>
</dbReference>
<dbReference type="Gene3D" id="3.40.50.300">
    <property type="entry name" value="P-loop containing nucleotide triphosphate hydrolases"/>
    <property type="match status" value="3"/>
</dbReference>
<comment type="catalytic activity">
    <reaction evidence="11">
        <text>ATP + H2O = ADP + phosphate + H(+)</text>
        <dbReference type="Rhea" id="RHEA:13065"/>
        <dbReference type="ChEBI" id="CHEBI:15377"/>
        <dbReference type="ChEBI" id="CHEBI:15378"/>
        <dbReference type="ChEBI" id="CHEBI:30616"/>
        <dbReference type="ChEBI" id="CHEBI:43474"/>
        <dbReference type="ChEBI" id="CHEBI:456216"/>
        <dbReference type="EC" id="5.6.2.3"/>
    </reaction>
</comment>
<organism evidence="14 15">
    <name type="scientific">Alkalispirillum mobile</name>
    <dbReference type="NCBI Taxonomy" id="85925"/>
    <lineage>
        <taxon>Bacteria</taxon>
        <taxon>Pseudomonadati</taxon>
        <taxon>Pseudomonadota</taxon>
        <taxon>Gammaproteobacteria</taxon>
        <taxon>Chromatiales</taxon>
        <taxon>Ectothiorhodospiraceae</taxon>
        <taxon>Alkalispirillum</taxon>
    </lineage>
</organism>
<dbReference type="GO" id="GO:0000724">
    <property type="term" value="P:double-strand break repair via homologous recombination"/>
    <property type="evidence" value="ECO:0007669"/>
    <property type="project" value="UniProtKB-UniRule"/>
</dbReference>
<dbReference type="CDD" id="cd17933">
    <property type="entry name" value="DEXSc_RecD-like"/>
    <property type="match status" value="1"/>
</dbReference>
<comment type="subunit">
    <text evidence="11">Heterotrimer of RecB, RecC and RecD. All subunits contribute to DNA-binding.</text>
</comment>